<name>A0A5N6GHD8_ASPFL</name>
<gene>
    <name evidence="1" type="ORF">BDV35DRAFT_384668</name>
</gene>
<proteinExistence type="predicted"/>
<accession>A0A5N6GHD8</accession>
<sequence>MAEDLITEGVQVRHTLESIGMRTEVEDIMKTIEMSSDLFTEPMVHFRELGQGHNGPLHGRIRTHSVRPARGDVGYACLELCQMHHAQPLSGVFIIRPSSVAWDGLTSARF</sequence>
<dbReference type="EMBL" id="ML734681">
    <property type="protein sequence ID" value="KAB8241782.1"/>
    <property type="molecule type" value="Genomic_DNA"/>
</dbReference>
<reference evidence="1" key="1">
    <citation type="submission" date="2019-04" db="EMBL/GenBank/DDBJ databases">
        <title>Friends and foes A comparative genomics study of 23 Aspergillus species from section Flavi.</title>
        <authorList>
            <consortium name="DOE Joint Genome Institute"/>
            <person name="Kjaerbolling I."/>
            <person name="Vesth T."/>
            <person name="Frisvad J.C."/>
            <person name="Nybo J.L."/>
            <person name="Theobald S."/>
            <person name="Kildgaard S."/>
            <person name="Isbrandt T."/>
            <person name="Kuo A."/>
            <person name="Sato A."/>
            <person name="Lyhne E.K."/>
            <person name="Kogle M.E."/>
            <person name="Wiebenga A."/>
            <person name="Kun R.S."/>
            <person name="Lubbers R.J."/>
            <person name="Makela M.R."/>
            <person name="Barry K."/>
            <person name="Chovatia M."/>
            <person name="Clum A."/>
            <person name="Daum C."/>
            <person name="Haridas S."/>
            <person name="He G."/>
            <person name="LaButti K."/>
            <person name="Lipzen A."/>
            <person name="Mondo S."/>
            <person name="Riley R."/>
            <person name="Salamov A."/>
            <person name="Simmons B.A."/>
            <person name="Magnuson J.K."/>
            <person name="Henrissat B."/>
            <person name="Mortensen U.H."/>
            <person name="Larsen T.O."/>
            <person name="Devries R.P."/>
            <person name="Grigoriev I.V."/>
            <person name="Machida M."/>
            <person name="Baker S.E."/>
            <person name="Andersen M.R."/>
        </authorList>
    </citation>
    <scope>NUCLEOTIDE SEQUENCE [LARGE SCALE GENOMIC DNA]</scope>
    <source>
        <strain evidence="1">CBS 121.62</strain>
    </source>
</reference>
<dbReference type="Proteomes" id="UP000325434">
    <property type="component" value="Unassembled WGS sequence"/>
</dbReference>
<dbReference type="AlphaFoldDB" id="A0A5N6GHD8"/>
<organism evidence="1">
    <name type="scientific">Aspergillus flavus</name>
    <dbReference type="NCBI Taxonomy" id="5059"/>
    <lineage>
        <taxon>Eukaryota</taxon>
        <taxon>Fungi</taxon>
        <taxon>Dikarya</taxon>
        <taxon>Ascomycota</taxon>
        <taxon>Pezizomycotina</taxon>
        <taxon>Eurotiomycetes</taxon>
        <taxon>Eurotiomycetidae</taxon>
        <taxon>Eurotiales</taxon>
        <taxon>Aspergillaceae</taxon>
        <taxon>Aspergillus</taxon>
        <taxon>Aspergillus subgen. Circumdati</taxon>
    </lineage>
</organism>
<evidence type="ECO:0000313" key="1">
    <source>
        <dbReference type="EMBL" id="KAB8241782.1"/>
    </source>
</evidence>
<protein>
    <submittedName>
        <fullName evidence="1">Uncharacterized protein</fullName>
    </submittedName>
</protein>